<feature type="chain" id="PRO_5042045027" description="Glycan binding protein Y3-like domain-containing protein" evidence="1">
    <location>
        <begin position="24"/>
        <end position="84"/>
    </location>
</feature>
<dbReference type="EMBL" id="JARKIE010000134">
    <property type="protein sequence ID" value="KAJ7678556.1"/>
    <property type="molecule type" value="Genomic_DNA"/>
</dbReference>
<accession>A0AAD7G8V4</accession>
<name>A0AAD7G8V4_MYCRO</name>
<feature type="domain" description="Glycan binding protein Y3-like" evidence="2">
    <location>
        <begin position="35"/>
        <end position="81"/>
    </location>
</feature>
<organism evidence="3 4">
    <name type="scientific">Mycena rosella</name>
    <name type="common">Pink bonnet</name>
    <name type="synonym">Agaricus rosellus</name>
    <dbReference type="NCBI Taxonomy" id="1033263"/>
    <lineage>
        <taxon>Eukaryota</taxon>
        <taxon>Fungi</taxon>
        <taxon>Dikarya</taxon>
        <taxon>Basidiomycota</taxon>
        <taxon>Agaricomycotina</taxon>
        <taxon>Agaricomycetes</taxon>
        <taxon>Agaricomycetidae</taxon>
        <taxon>Agaricales</taxon>
        <taxon>Marasmiineae</taxon>
        <taxon>Mycenaceae</taxon>
        <taxon>Mycena</taxon>
    </lineage>
</organism>
<protein>
    <recommendedName>
        <fullName evidence="2">Glycan binding protein Y3-like domain-containing protein</fullName>
    </recommendedName>
</protein>
<proteinExistence type="predicted"/>
<dbReference type="AlphaFoldDB" id="A0AAD7G8V4"/>
<evidence type="ECO:0000313" key="4">
    <source>
        <dbReference type="Proteomes" id="UP001221757"/>
    </source>
</evidence>
<evidence type="ECO:0000256" key="1">
    <source>
        <dbReference type="SAM" id="SignalP"/>
    </source>
</evidence>
<keyword evidence="4" id="KW-1185">Reference proteome</keyword>
<evidence type="ECO:0000313" key="3">
    <source>
        <dbReference type="EMBL" id="KAJ7678556.1"/>
    </source>
</evidence>
<gene>
    <name evidence="3" type="ORF">B0H17DRAFT_1206791</name>
</gene>
<reference evidence="3" key="1">
    <citation type="submission" date="2023-03" db="EMBL/GenBank/DDBJ databases">
        <title>Massive genome expansion in bonnet fungi (Mycena s.s.) driven by repeated elements and novel gene families across ecological guilds.</title>
        <authorList>
            <consortium name="Lawrence Berkeley National Laboratory"/>
            <person name="Harder C.B."/>
            <person name="Miyauchi S."/>
            <person name="Viragh M."/>
            <person name="Kuo A."/>
            <person name="Thoen E."/>
            <person name="Andreopoulos B."/>
            <person name="Lu D."/>
            <person name="Skrede I."/>
            <person name="Drula E."/>
            <person name="Henrissat B."/>
            <person name="Morin E."/>
            <person name="Kohler A."/>
            <person name="Barry K."/>
            <person name="LaButti K."/>
            <person name="Morin E."/>
            <person name="Salamov A."/>
            <person name="Lipzen A."/>
            <person name="Mereny Z."/>
            <person name="Hegedus B."/>
            <person name="Baldrian P."/>
            <person name="Stursova M."/>
            <person name="Weitz H."/>
            <person name="Taylor A."/>
            <person name="Grigoriev I.V."/>
            <person name="Nagy L.G."/>
            <person name="Martin F."/>
            <person name="Kauserud H."/>
        </authorList>
    </citation>
    <scope>NUCLEOTIDE SEQUENCE</scope>
    <source>
        <strain evidence="3">CBHHK067</strain>
    </source>
</reference>
<keyword evidence="1" id="KW-0732">Signal</keyword>
<dbReference type="InterPro" id="IPR054443">
    <property type="entry name" value="Y3-like_dom"/>
</dbReference>
<sequence length="84" mass="8590">MFSNTRTFLGVAVLAAIMTPSSGQELVLNCFTYLGGSTVSQCFNVGAQSCDLSATNTASTVGQPTVANCISAMNTVDSNCPVVC</sequence>
<dbReference type="Pfam" id="PF22803">
    <property type="entry name" value="GBD_Y3"/>
    <property type="match status" value="1"/>
</dbReference>
<dbReference type="Proteomes" id="UP001221757">
    <property type="component" value="Unassembled WGS sequence"/>
</dbReference>
<evidence type="ECO:0000259" key="2">
    <source>
        <dbReference type="Pfam" id="PF22803"/>
    </source>
</evidence>
<feature type="signal peptide" evidence="1">
    <location>
        <begin position="1"/>
        <end position="23"/>
    </location>
</feature>
<comment type="caution">
    <text evidence="3">The sequence shown here is derived from an EMBL/GenBank/DDBJ whole genome shotgun (WGS) entry which is preliminary data.</text>
</comment>